<dbReference type="InterPro" id="IPR002138">
    <property type="entry name" value="Pept_C14_p10"/>
</dbReference>
<dbReference type="InterPro" id="IPR011600">
    <property type="entry name" value="Pept_C14_caspase"/>
</dbReference>
<protein>
    <recommendedName>
        <fullName evidence="2">Caspase family p10 domain-containing protein</fullName>
    </recommendedName>
</protein>
<feature type="region of interest" description="Disordered" evidence="1">
    <location>
        <begin position="34"/>
        <end position="61"/>
    </location>
</feature>
<dbReference type="GO" id="GO:0004197">
    <property type="term" value="F:cysteine-type endopeptidase activity"/>
    <property type="evidence" value="ECO:0007669"/>
    <property type="project" value="InterPro"/>
</dbReference>
<dbReference type="GO" id="GO:0089720">
    <property type="term" value="F:caspase binding"/>
    <property type="evidence" value="ECO:0007669"/>
    <property type="project" value="TreeGrafter"/>
</dbReference>
<dbReference type="Pfam" id="PF00656">
    <property type="entry name" value="Peptidase_C14"/>
    <property type="match status" value="1"/>
</dbReference>
<gene>
    <name evidence="3" type="ORF">EB796_011366</name>
</gene>
<dbReference type="SUPFAM" id="SSF52129">
    <property type="entry name" value="Caspase-like"/>
    <property type="match status" value="1"/>
</dbReference>
<dbReference type="InterPro" id="IPR002398">
    <property type="entry name" value="Pept_C14"/>
</dbReference>
<dbReference type="GO" id="GO:0072559">
    <property type="term" value="C:NLRP3 inflammasome complex"/>
    <property type="evidence" value="ECO:0007669"/>
    <property type="project" value="TreeGrafter"/>
</dbReference>
<comment type="caution">
    <text evidence="3">The sequence shown here is derived from an EMBL/GenBank/DDBJ whole genome shotgun (WGS) entry which is preliminary data.</text>
</comment>
<dbReference type="PROSITE" id="PS50207">
    <property type="entry name" value="CASPASE_P10"/>
    <property type="match status" value="1"/>
</dbReference>
<evidence type="ECO:0000313" key="3">
    <source>
        <dbReference type="EMBL" id="KAF6030316.1"/>
    </source>
</evidence>
<evidence type="ECO:0000313" key="4">
    <source>
        <dbReference type="Proteomes" id="UP000593567"/>
    </source>
</evidence>
<accession>A0A7J7JY97</accession>
<dbReference type="GO" id="GO:0006508">
    <property type="term" value="P:proteolysis"/>
    <property type="evidence" value="ECO:0007669"/>
    <property type="project" value="InterPro"/>
</dbReference>
<evidence type="ECO:0000259" key="2">
    <source>
        <dbReference type="PROSITE" id="PS50207"/>
    </source>
</evidence>
<dbReference type="InterPro" id="IPR029030">
    <property type="entry name" value="Caspase-like_dom_sf"/>
</dbReference>
<dbReference type="Proteomes" id="UP000593567">
    <property type="component" value="Unassembled WGS sequence"/>
</dbReference>
<organism evidence="3 4">
    <name type="scientific">Bugula neritina</name>
    <name type="common">Brown bryozoan</name>
    <name type="synonym">Sertularia neritina</name>
    <dbReference type="NCBI Taxonomy" id="10212"/>
    <lineage>
        <taxon>Eukaryota</taxon>
        <taxon>Metazoa</taxon>
        <taxon>Spiralia</taxon>
        <taxon>Lophotrochozoa</taxon>
        <taxon>Bryozoa</taxon>
        <taxon>Gymnolaemata</taxon>
        <taxon>Cheilostomatida</taxon>
        <taxon>Flustrina</taxon>
        <taxon>Buguloidea</taxon>
        <taxon>Bugulidae</taxon>
        <taxon>Bugula</taxon>
    </lineage>
</organism>
<dbReference type="OrthoDB" id="6114029at2759"/>
<evidence type="ECO:0000256" key="1">
    <source>
        <dbReference type="SAM" id="MobiDB-lite"/>
    </source>
</evidence>
<dbReference type="GO" id="GO:0072557">
    <property type="term" value="C:IPAF inflammasome complex"/>
    <property type="evidence" value="ECO:0007669"/>
    <property type="project" value="TreeGrafter"/>
</dbReference>
<dbReference type="PANTHER" id="PTHR47901:SF3">
    <property type="entry name" value="CASPASE-1"/>
    <property type="match status" value="1"/>
</dbReference>
<dbReference type="Gene3D" id="3.30.70.1470">
    <property type="entry name" value="Caspase-like"/>
    <property type="match status" value="1"/>
</dbReference>
<proteinExistence type="predicted"/>
<feature type="domain" description="Caspase family p10" evidence="2">
    <location>
        <begin position="173"/>
        <end position="256"/>
    </location>
</feature>
<dbReference type="GO" id="GO:0097169">
    <property type="term" value="C:AIM2 inflammasome complex"/>
    <property type="evidence" value="ECO:0007669"/>
    <property type="project" value="TreeGrafter"/>
</dbReference>
<feature type="compositionally biased region" description="Polar residues" evidence="1">
    <location>
        <begin position="37"/>
        <end position="50"/>
    </location>
</feature>
<sequence>MLCLGQPLSDREISMLTEFARDLTVRRAQKISALPVANSSQSDHGTTSAIANDELSDLSDDDENLYPDGKEVEEMKFIRLRLNPTSNSKIKQLFSNTDKGVTVVLKIVNIKLMRKFLIEYNGMYKRSDFGDRGIDRFDIGKSQKEEKESISSPFANVPRLEKAEAMNRLNYDDLLVVKSSMESFISKRHPVYGSLMIRALVSSMYKHACHHDLYTIFKQVQTKVRKLCVDRDFESGGQLVVVWDTLTHMRKLYLFPGFNGCRSDS</sequence>
<keyword evidence="4" id="KW-1185">Reference proteome</keyword>
<name>A0A7J7JY97_BUGNE</name>
<reference evidence="3" key="1">
    <citation type="submission" date="2020-06" db="EMBL/GenBank/DDBJ databases">
        <title>Draft genome of Bugula neritina, a colonial animal packing powerful symbionts and potential medicines.</title>
        <authorList>
            <person name="Rayko M."/>
        </authorList>
    </citation>
    <scope>NUCLEOTIDE SEQUENCE [LARGE SCALE GENOMIC DNA]</scope>
    <source>
        <strain evidence="3">Kwan_BN1</strain>
    </source>
</reference>
<dbReference type="EMBL" id="VXIV02001714">
    <property type="protein sequence ID" value="KAF6030316.1"/>
    <property type="molecule type" value="Genomic_DNA"/>
</dbReference>
<dbReference type="AlphaFoldDB" id="A0A7J7JY97"/>
<dbReference type="PANTHER" id="PTHR47901">
    <property type="entry name" value="CASPASE RECRUITMENT DOMAIN-CONTAINING PROTEIN 18"/>
    <property type="match status" value="1"/>
</dbReference>